<keyword evidence="5 7" id="KW-0067">ATP-binding</keyword>
<dbReference type="PANTHER" id="PTHR42788:SF19">
    <property type="entry name" value="ALIPHATIC SULFONATES IMPORT ATP-BINDING PROTEIN SSUB 2"/>
    <property type="match status" value="1"/>
</dbReference>
<keyword evidence="4" id="KW-0547">Nucleotide-binding</keyword>
<evidence type="ECO:0000256" key="1">
    <source>
        <dbReference type="ARBA" id="ARBA00005417"/>
    </source>
</evidence>
<dbReference type="PROSITE" id="PS50893">
    <property type="entry name" value="ABC_TRANSPORTER_2"/>
    <property type="match status" value="1"/>
</dbReference>
<dbReference type="GO" id="GO:0005524">
    <property type="term" value="F:ATP binding"/>
    <property type="evidence" value="ECO:0007669"/>
    <property type="project" value="UniProtKB-KW"/>
</dbReference>
<organism evidence="7 8">
    <name type="scientific">Aquariibacter albus</name>
    <dbReference type="NCBI Taxonomy" id="2759899"/>
    <lineage>
        <taxon>Bacteria</taxon>
        <taxon>Pseudomonadati</taxon>
        <taxon>Pseudomonadota</taxon>
        <taxon>Betaproteobacteria</taxon>
        <taxon>Burkholderiales</taxon>
        <taxon>Sphaerotilaceae</taxon>
        <taxon>Aquariibacter</taxon>
    </lineage>
</organism>
<dbReference type="SMART" id="SM00382">
    <property type="entry name" value="AAA"/>
    <property type="match status" value="1"/>
</dbReference>
<dbReference type="GO" id="GO:0016887">
    <property type="term" value="F:ATP hydrolysis activity"/>
    <property type="evidence" value="ECO:0007669"/>
    <property type="project" value="InterPro"/>
</dbReference>
<sequence length="260" mass="26864">MPTPAAPPLLVFDRVGLRHPGGRQALQDCSLQLAPGEFLALLGPSGCGKSTLLRLAAGLIAASSGHVQSPALAPGREGGTAMVFQSPALMPWASVEANVMLPLRLRGRPQAEARAAARAQLAQVGLAGWEAARPAELSGGMAMRVAIARALVQRPRLLLMDEPFAALDELSRQALQAELLAGWQASGCAVLFVTHNVAEAVVLSQRVAVMGRSPGCIVAEHRIDPPPPRAADFRHSDAAAAHARALSAALAAAQAAPQPA</sequence>
<keyword evidence="2" id="KW-0813">Transport</keyword>
<dbReference type="EMBL" id="JACIVI010000002">
    <property type="protein sequence ID" value="MBB1161830.1"/>
    <property type="molecule type" value="Genomic_DNA"/>
</dbReference>
<keyword evidence="3" id="KW-0472">Membrane</keyword>
<evidence type="ECO:0000313" key="8">
    <source>
        <dbReference type="Proteomes" id="UP000586093"/>
    </source>
</evidence>
<protein>
    <submittedName>
        <fullName evidence="7">ABC transporter ATP-binding protein</fullName>
    </submittedName>
</protein>
<dbReference type="AlphaFoldDB" id="A0A839HQV5"/>
<evidence type="ECO:0000256" key="4">
    <source>
        <dbReference type="ARBA" id="ARBA00022741"/>
    </source>
</evidence>
<dbReference type="InterPro" id="IPR050166">
    <property type="entry name" value="ABC_transporter_ATP-bind"/>
</dbReference>
<dbReference type="InterPro" id="IPR017871">
    <property type="entry name" value="ABC_transporter-like_CS"/>
</dbReference>
<dbReference type="InterPro" id="IPR003439">
    <property type="entry name" value="ABC_transporter-like_ATP-bd"/>
</dbReference>
<evidence type="ECO:0000313" key="7">
    <source>
        <dbReference type="EMBL" id="MBB1161830.1"/>
    </source>
</evidence>
<dbReference type="RefSeq" id="WP_182663151.1">
    <property type="nucleotide sequence ID" value="NZ_JACIVI010000002.1"/>
</dbReference>
<keyword evidence="8" id="KW-1185">Reference proteome</keyword>
<dbReference type="InterPro" id="IPR027417">
    <property type="entry name" value="P-loop_NTPase"/>
</dbReference>
<evidence type="ECO:0000259" key="6">
    <source>
        <dbReference type="PROSITE" id="PS50893"/>
    </source>
</evidence>
<proteinExistence type="inferred from homology"/>
<keyword evidence="3" id="KW-1003">Cell membrane</keyword>
<evidence type="ECO:0000256" key="5">
    <source>
        <dbReference type="ARBA" id="ARBA00022840"/>
    </source>
</evidence>
<dbReference type="PANTHER" id="PTHR42788">
    <property type="entry name" value="TAURINE IMPORT ATP-BINDING PROTEIN-RELATED"/>
    <property type="match status" value="1"/>
</dbReference>
<evidence type="ECO:0000256" key="3">
    <source>
        <dbReference type="ARBA" id="ARBA00022475"/>
    </source>
</evidence>
<feature type="domain" description="ABC transporter" evidence="6">
    <location>
        <begin position="10"/>
        <end position="239"/>
    </location>
</feature>
<dbReference type="Proteomes" id="UP000586093">
    <property type="component" value="Unassembled WGS sequence"/>
</dbReference>
<dbReference type="InterPro" id="IPR003593">
    <property type="entry name" value="AAA+_ATPase"/>
</dbReference>
<dbReference type="Pfam" id="PF00005">
    <property type="entry name" value="ABC_tran"/>
    <property type="match status" value="1"/>
</dbReference>
<evidence type="ECO:0000256" key="2">
    <source>
        <dbReference type="ARBA" id="ARBA00022448"/>
    </source>
</evidence>
<dbReference type="Gene3D" id="3.40.50.300">
    <property type="entry name" value="P-loop containing nucleotide triphosphate hydrolases"/>
    <property type="match status" value="1"/>
</dbReference>
<gene>
    <name evidence="7" type="ORF">H4F90_07550</name>
</gene>
<comment type="caution">
    <text evidence="7">The sequence shown here is derived from an EMBL/GenBank/DDBJ whole genome shotgun (WGS) entry which is preliminary data.</text>
</comment>
<dbReference type="PROSITE" id="PS00211">
    <property type="entry name" value="ABC_TRANSPORTER_1"/>
    <property type="match status" value="1"/>
</dbReference>
<accession>A0A839HQV5</accession>
<comment type="similarity">
    <text evidence="1">Belongs to the ABC transporter superfamily.</text>
</comment>
<dbReference type="SUPFAM" id="SSF52540">
    <property type="entry name" value="P-loop containing nucleoside triphosphate hydrolases"/>
    <property type="match status" value="1"/>
</dbReference>
<name>A0A839HQV5_9BURK</name>
<reference evidence="7 8" key="1">
    <citation type="submission" date="2020-08" db="EMBL/GenBank/DDBJ databases">
        <title>Aquariorum lacteus gen. nov., sp. nov., a new member of the family Comamonadaceae, isolated from freshwater aquarium.</title>
        <authorList>
            <person name="Chun S.-J."/>
        </authorList>
    </citation>
    <scope>NUCLEOTIDE SEQUENCE [LARGE SCALE GENOMIC DNA]</scope>
    <source>
        <strain evidence="7 8">SJAQ100</strain>
    </source>
</reference>